<dbReference type="InterPro" id="IPR023170">
    <property type="entry name" value="HhH_base_excis_C"/>
</dbReference>
<dbReference type="SUPFAM" id="SSF55811">
    <property type="entry name" value="Nudix"/>
    <property type="match status" value="1"/>
</dbReference>
<evidence type="ECO:0000256" key="3">
    <source>
        <dbReference type="ARBA" id="ARBA00012045"/>
    </source>
</evidence>
<dbReference type="InterPro" id="IPR015797">
    <property type="entry name" value="NUDIX_hydrolase-like_dom_sf"/>
</dbReference>
<evidence type="ECO:0000256" key="7">
    <source>
        <dbReference type="ARBA" id="ARBA00022763"/>
    </source>
</evidence>
<keyword evidence="10" id="KW-0411">Iron-sulfur</keyword>
<sequence>MMFLLYHIGSEFMNDEKLQSIDILTFRRDLLSWYKENKRDLPWRQDQDPYRVWVSEVMLQQTKVDTVIPYFNRFMSKFPTVEALAQADEQVVLKEWEGLGYYSRARNLQNAVKEVATKYNGRVPDDAEQLGALKGVGPYTKGAILSIAYNQPEPAVDGNVMRVLSRVLKIESDITQQRTKKLFEVYARKLIDPQDPSSFNQAVMELGALICTPKSPACLLCPVQAHCQAFVAGTEEQLPVKKKAKKQKNIAYVVLLAVDDQDNYIIEKRKEDGLLANLWQFPMVPIKEVEWVHLENWVYNEYGLEITLGEKQGKLKHVFSHLIWHLEVYEAKLIKKLSKSNRLQLVSKQELTNYPFPVPHQKIRNSLYEKEQNM</sequence>
<dbReference type="FunFam" id="1.10.1670.10:FF:000002">
    <property type="entry name" value="Adenine DNA glycosylase"/>
    <property type="match status" value="1"/>
</dbReference>
<keyword evidence="11" id="KW-0238">DNA-binding</keyword>
<dbReference type="Pfam" id="PF00730">
    <property type="entry name" value="HhH-GPD"/>
    <property type="match status" value="1"/>
</dbReference>
<dbReference type="Gene3D" id="3.90.79.10">
    <property type="entry name" value="Nucleoside Triphosphate Pyrophosphohydrolase"/>
    <property type="match status" value="1"/>
</dbReference>
<evidence type="ECO:0000256" key="2">
    <source>
        <dbReference type="ARBA" id="ARBA00008343"/>
    </source>
</evidence>
<dbReference type="SMART" id="SM00478">
    <property type="entry name" value="ENDO3c"/>
    <property type="match status" value="1"/>
</dbReference>
<comment type="catalytic activity">
    <reaction evidence="1 15">
        <text>Hydrolyzes free adenine bases from 7,8-dihydro-8-oxoguanine:adenine mismatched double-stranded DNA, leaving an apurinic site.</text>
        <dbReference type="EC" id="3.2.2.31"/>
    </reaction>
</comment>
<keyword evidence="9 15" id="KW-0408">Iron</keyword>
<protein>
    <recommendedName>
        <fullName evidence="4 15">Adenine DNA glycosylase</fullName>
        <ecNumber evidence="3 15">3.2.2.31</ecNumber>
    </recommendedName>
</protein>
<evidence type="ECO:0000256" key="15">
    <source>
        <dbReference type="RuleBase" id="RU365096"/>
    </source>
</evidence>
<dbReference type="Pfam" id="PF14815">
    <property type="entry name" value="NUDIX_4"/>
    <property type="match status" value="1"/>
</dbReference>
<dbReference type="NCBIfam" id="TIGR01084">
    <property type="entry name" value="mutY"/>
    <property type="match status" value="1"/>
</dbReference>
<dbReference type="GO" id="GO:0046872">
    <property type="term" value="F:metal ion binding"/>
    <property type="evidence" value="ECO:0007669"/>
    <property type="project" value="UniProtKB-UniRule"/>
</dbReference>
<dbReference type="GO" id="GO:0006298">
    <property type="term" value="P:mismatch repair"/>
    <property type="evidence" value="ECO:0007669"/>
    <property type="project" value="TreeGrafter"/>
</dbReference>
<dbReference type="EMBL" id="FQXD01000014">
    <property type="protein sequence ID" value="SHH81531.1"/>
    <property type="molecule type" value="Genomic_DNA"/>
</dbReference>
<keyword evidence="8" id="KW-0378">Hydrolase</keyword>
<dbReference type="GO" id="GO:0051539">
    <property type="term" value="F:4 iron, 4 sulfur cluster binding"/>
    <property type="evidence" value="ECO:0007669"/>
    <property type="project" value="UniProtKB-UniRule"/>
</dbReference>
<name>A0A1M5W235_9BACI</name>
<dbReference type="PANTHER" id="PTHR42944">
    <property type="entry name" value="ADENINE DNA GLYCOSYLASE"/>
    <property type="match status" value="1"/>
</dbReference>
<feature type="domain" description="HhH-GPD" evidence="16">
    <location>
        <begin position="58"/>
        <end position="209"/>
    </location>
</feature>
<evidence type="ECO:0000256" key="11">
    <source>
        <dbReference type="ARBA" id="ARBA00023125"/>
    </source>
</evidence>
<keyword evidence="12" id="KW-0234">DNA repair</keyword>
<dbReference type="InterPro" id="IPR029119">
    <property type="entry name" value="MutY_C"/>
</dbReference>
<comment type="function">
    <text evidence="14">Base excision repair (BER) glycosylase that initiates repair of A:oxoG to C:G by removing the inappropriately paired adenine base from the DNA backbone, generating an abasic site product. 8-oxoguanine (oxoG) is a genotoxic DNA lesion resulting from oxidation of guanine; this residue is misread by replicative DNA polymerases, that insert adenine instead of cytosine opposite the oxidized damaged base. Shows a powerful dicrimination of A versus C, since it does not cleave cytosine in oxoG:C pairs. May also be able to remove adenine from A:G mispairs, although this activity may not be physiologically relevant.</text>
</comment>
<evidence type="ECO:0000313" key="18">
    <source>
        <dbReference type="Proteomes" id="UP000184079"/>
    </source>
</evidence>
<evidence type="ECO:0000256" key="9">
    <source>
        <dbReference type="ARBA" id="ARBA00023004"/>
    </source>
</evidence>
<dbReference type="GO" id="GO:0006284">
    <property type="term" value="P:base-excision repair"/>
    <property type="evidence" value="ECO:0007669"/>
    <property type="project" value="UniProtKB-UniRule"/>
</dbReference>
<dbReference type="PROSITE" id="PS00764">
    <property type="entry name" value="ENDONUCLEASE_III_1"/>
    <property type="match status" value="1"/>
</dbReference>
<evidence type="ECO:0000313" key="17">
    <source>
        <dbReference type="EMBL" id="SHH81531.1"/>
    </source>
</evidence>
<evidence type="ECO:0000256" key="14">
    <source>
        <dbReference type="ARBA" id="ARBA00058550"/>
    </source>
</evidence>
<dbReference type="Gene3D" id="1.10.1670.10">
    <property type="entry name" value="Helix-hairpin-Helix base-excision DNA repair enzymes (C-terminal)"/>
    <property type="match status" value="1"/>
</dbReference>
<keyword evidence="6" id="KW-0479">Metal-binding</keyword>
<dbReference type="GO" id="GO:0000701">
    <property type="term" value="F:purine-specific mismatch base pair DNA N-glycosylase activity"/>
    <property type="evidence" value="ECO:0007669"/>
    <property type="project" value="UniProtKB-EC"/>
</dbReference>
<evidence type="ECO:0000256" key="13">
    <source>
        <dbReference type="ARBA" id="ARBA00023295"/>
    </source>
</evidence>
<keyword evidence="13 15" id="KW-0326">Glycosidase</keyword>
<keyword evidence="7 15" id="KW-0227">DNA damage</keyword>
<dbReference type="SUPFAM" id="SSF48150">
    <property type="entry name" value="DNA-glycosylase"/>
    <property type="match status" value="1"/>
</dbReference>
<dbReference type="FunFam" id="1.10.340.30:FF:000010">
    <property type="entry name" value="Adenine DNA glycosylase"/>
    <property type="match status" value="1"/>
</dbReference>
<dbReference type="InterPro" id="IPR011257">
    <property type="entry name" value="DNA_glycosylase"/>
</dbReference>
<keyword evidence="18" id="KW-1185">Reference proteome</keyword>
<dbReference type="GO" id="GO:0035485">
    <property type="term" value="F:adenine/guanine mispair binding"/>
    <property type="evidence" value="ECO:0007669"/>
    <property type="project" value="TreeGrafter"/>
</dbReference>
<organism evidence="17 18">
    <name type="scientific">Virgibacillus chiguensis</name>
    <dbReference type="NCBI Taxonomy" id="411959"/>
    <lineage>
        <taxon>Bacteria</taxon>
        <taxon>Bacillati</taxon>
        <taxon>Bacillota</taxon>
        <taxon>Bacilli</taxon>
        <taxon>Bacillales</taxon>
        <taxon>Bacillaceae</taxon>
        <taxon>Virgibacillus</taxon>
    </lineage>
</organism>
<reference evidence="18" key="1">
    <citation type="submission" date="2016-11" db="EMBL/GenBank/DDBJ databases">
        <authorList>
            <person name="Varghese N."/>
            <person name="Submissions S."/>
        </authorList>
    </citation>
    <scope>NUCLEOTIDE SEQUENCE [LARGE SCALE GENOMIC DNA]</scope>
    <source>
        <strain evidence="18">CGMCC 1.6496</strain>
    </source>
</reference>
<dbReference type="InterPro" id="IPR003265">
    <property type="entry name" value="HhH-GPD_domain"/>
</dbReference>
<proteinExistence type="inferred from homology"/>
<dbReference type="InterPro" id="IPR004035">
    <property type="entry name" value="Endouclease-III_FeS-bd_BS"/>
</dbReference>
<evidence type="ECO:0000256" key="8">
    <source>
        <dbReference type="ARBA" id="ARBA00022801"/>
    </source>
</evidence>
<dbReference type="InterPro" id="IPR044298">
    <property type="entry name" value="MIG/MutY"/>
</dbReference>
<evidence type="ECO:0000256" key="5">
    <source>
        <dbReference type="ARBA" id="ARBA00022485"/>
    </source>
</evidence>
<dbReference type="AlphaFoldDB" id="A0A1M5W235"/>
<evidence type="ECO:0000256" key="6">
    <source>
        <dbReference type="ARBA" id="ARBA00022723"/>
    </source>
</evidence>
<comment type="cofactor">
    <cofactor evidence="15">
        <name>[4Fe-4S] cluster</name>
        <dbReference type="ChEBI" id="CHEBI:49883"/>
    </cofactor>
    <text evidence="15">Binds 1 [4Fe-4S] cluster.</text>
</comment>
<dbReference type="Proteomes" id="UP000184079">
    <property type="component" value="Unassembled WGS sequence"/>
</dbReference>
<dbReference type="Gene3D" id="1.10.340.30">
    <property type="entry name" value="Hypothetical protein, domain 2"/>
    <property type="match status" value="1"/>
</dbReference>
<dbReference type="CDD" id="cd00056">
    <property type="entry name" value="ENDO3c"/>
    <property type="match status" value="1"/>
</dbReference>
<dbReference type="EC" id="3.2.2.31" evidence="3 15"/>
<evidence type="ECO:0000259" key="16">
    <source>
        <dbReference type="SMART" id="SM00478"/>
    </source>
</evidence>
<dbReference type="InterPro" id="IPR003651">
    <property type="entry name" value="Endonuclease3_FeS-loop_motif"/>
</dbReference>
<dbReference type="CDD" id="cd03431">
    <property type="entry name" value="NUDIX_DNA_Glycosylase_C-MutY"/>
    <property type="match status" value="1"/>
</dbReference>
<dbReference type="SMART" id="SM00525">
    <property type="entry name" value="FES"/>
    <property type="match status" value="1"/>
</dbReference>
<evidence type="ECO:0000256" key="4">
    <source>
        <dbReference type="ARBA" id="ARBA00022023"/>
    </source>
</evidence>
<dbReference type="PANTHER" id="PTHR42944:SF1">
    <property type="entry name" value="ADENINE DNA GLYCOSYLASE"/>
    <property type="match status" value="1"/>
</dbReference>
<dbReference type="InterPro" id="IPR005760">
    <property type="entry name" value="A/G_AdeGlyc_MutY"/>
</dbReference>
<gene>
    <name evidence="17" type="ORF">SAMN05421807_11493</name>
</gene>
<accession>A0A1M5W235</accession>
<comment type="function">
    <text evidence="15">Adenine glycosylase active on G-A mispairs.</text>
</comment>
<dbReference type="GO" id="GO:0032357">
    <property type="term" value="F:oxidized purine DNA binding"/>
    <property type="evidence" value="ECO:0007669"/>
    <property type="project" value="TreeGrafter"/>
</dbReference>
<comment type="similarity">
    <text evidence="2 15">Belongs to the Nth/MutY family.</text>
</comment>
<evidence type="ECO:0000256" key="12">
    <source>
        <dbReference type="ARBA" id="ARBA00023204"/>
    </source>
</evidence>
<evidence type="ECO:0000256" key="1">
    <source>
        <dbReference type="ARBA" id="ARBA00000843"/>
    </source>
</evidence>
<dbReference type="Pfam" id="PF00633">
    <property type="entry name" value="HHH"/>
    <property type="match status" value="1"/>
</dbReference>
<evidence type="ECO:0000256" key="10">
    <source>
        <dbReference type="ARBA" id="ARBA00023014"/>
    </source>
</evidence>
<keyword evidence="5" id="KW-0004">4Fe-4S</keyword>
<dbReference type="GO" id="GO:0034039">
    <property type="term" value="F:8-oxo-7,8-dihydroguanine DNA N-glycosylase activity"/>
    <property type="evidence" value="ECO:0007669"/>
    <property type="project" value="TreeGrafter"/>
</dbReference>
<dbReference type="InterPro" id="IPR000445">
    <property type="entry name" value="HhH_motif"/>
</dbReference>